<dbReference type="OrthoDB" id="685185at2759"/>
<dbReference type="Pfam" id="PF00651">
    <property type="entry name" value="BTB"/>
    <property type="match status" value="1"/>
</dbReference>
<dbReference type="InterPro" id="IPR056423">
    <property type="entry name" value="BACK_BPM_SPOP"/>
</dbReference>
<evidence type="ECO:0000259" key="3">
    <source>
        <dbReference type="PROSITE" id="PS50097"/>
    </source>
</evidence>
<dbReference type="PANTHER" id="PTHR26379:SF180">
    <property type="entry name" value="TRAF TRANSCRIPTION FACTOR"/>
    <property type="match status" value="1"/>
</dbReference>
<comment type="similarity">
    <text evidence="2">Belongs to the Tdpoz family.</text>
</comment>
<gene>
    <name evidence="4" type="ORF">HU200_013429</name>
</gene>
<dbReference type="Gene3D" id="3.30.710.10">
    <property type="entry name" value="Potassium Channel Kv1.1, Chain A"/>
    <property type="match status" value="1"/>
</dbReference>
<protein>
    <recommendedName>
        <fullName evidence="3">BTB domain-containing protein</fullName>
    </recommendedName>
</protein>
<dbReference type="AlphaFoldDB" id="A0A835FCP0"/>
<dbReference type="InterPro" id="IPR045005">
    <property type="entry name" value="BPM1-6"/>
</dbReference>
<evidence type="ECO:0000256" key="1">
    <source>
        <dbReference type="ARBA" id="ARBA00004906"/>
    </source>
</evidence>
<dbReference type="PROSITE" id="PS50097">
    <property type="entry name" value="BTB"/>
    <property type="match status" value="1"/>
</dbReference>
<dbReference type="InterPro" id="IPR000210">
    <property type="entry name" value="BTB/POZ_dom"/>
</dbReference>
<evidence type="ECO:0000313" key="5">
    <source>
        <dbReference type="Proteomes" id="UP000636709"/>
    </source>
</evidence>
<organism evidence="4 5">
    <name type="scientific">Digitaria exilis</name>
    <dbReference type="NCBI Taxonomy" id="1010633"/>
    <lineage>
        <taxon>Eukaryota</taxon>
        <taxon>Viridiplantae</taxon>
        <taxon>Streptophyta</taxon>
        <taxon>Embryophyta</taxon>
        <taxon>Tracheophyta</taxon>
        <taxon>Spermatophyta</taxon>
        <taxon>Magnoliopsida</taxon>
        <taxon>Liliopsida</taxon>
        <taxon>Poales</taxon>
        <taxon>Poaceae</taxon>
        <taxon>PACMAD clade</taxon>
        <taxon>Panicoideae</taxon>
        <taxon>Panicodae</taxon>
        <taxon>Paniceae</taxon>
        <taxon>Anthephorinae</taxon>
        <taxon>Digitaria</taxon>
    </lineage>
</organism>
<dbReference type="Proteomes" id="UP000636709">
    <property type="component" value="Unassembled WGS sequence"/>
</dbReference>
<dbReference type="GO" id="GO:0016567">
    <property type="term" value="P:protein ubiquitination"/>
    <property type="evidence" value="ECO:0007669"/>
    <property type="project" value="InterPro"/>
</dbReference>
<reference evidence="4" key="1">
    <citation type="submission" date="2020-07" db="EMBL/GenBank/DDBJ databases">
        <title>Genome sequence and genetic diversity analysis of an under-domesticated orphan crop, white fonio (Digitaria exilis).</title>
        <authorList>
            <person name="Bennetzen J.L."/>
            <person name="Chen S."/>
            <person name="Ma X."/>
            <person name="Wang X."/>
            <person name="Yssel A.E.J."/>
            <person name="Chaluvadi S.R."/>
            <person name="Johnson M."/>
            <person name="Gangashetty P."/>
            <person name="Hamidou F."/>
            <person name="Sanogo M.D."/>
            <person name="Zwaenepoel A."/>
            <person name="Wallace J."/>
            <person name="Van De Peer Y."/>
            <person name="Van Deynze A."/>
        </authorList>
    </citation>
    <scope>NUCLEOTIDE SEQUENCE</scope>
    <source>
        <tissue evidence="4">Leaves</tissue>
    </source>
</reference>
<dbReference type="Pfam" id="PF24570">
    <property type="entry name" value="BACK_BPM_SPOP"/>
    <property type="match status" value="1"/>
</dbReference>
<accession>A0A835FCP0</accession>
<dbReference type="Gene3D" id="1.25.40.420">
    <property type="match status" value="1"/>
</dbReference>
<dbReference type="SMART" id="SM00225">
    <property type="entry name" value="BTB"/>
    <property type="match status" value="1"/>
</dbReference>
<comment type="caution">
    <text evidence="4">The sequence shown here is derived from an EMBL/GenBank/DDBJ whole genome shotgun (WGS) entry which is preliminary data.</text>
</comment>
<proteinExistence type="inferred from homology"/>
<dbReference type="PANTHER" id="PTHR26379">
    <property type="entry name" value="BTB/POZ AND MATH DOMAIN-CONTAINING PROTEIN 1"/>
    <property type="match status" value="1"/>
</dbReference>
<evidence type="ECO:0000313" key="4">
    <source>
        <dbReference type="EMBL" id="KAF8745635.1"/>
    </source>
</evidence>
<feature type="domain" description="BTB" evidence="3">
    <location>
        <begin position="23"/>
        <end position="90"/>
    </location>
</feature>
<comment type="pathway">
    <text evidence="1">Protein modification; protein ubiquitination.</text>
</comment>
<sequence length="185" mass="20094">MPVPSSPSLAEHLGELLESKVGADVTFAVSGESFAAHKNVLAARSPVFKAEFFGGMMEKSSGHVEIKEIEPSVFEAMLRFVYTDAVPKLEDKTMDVADRYGLDRLKVICECTLAFAIDTSTAATMLGLAERHGCKLLKPKCVEFIARGSRENLEAVMQTDGFKDLRVNSPSLLAGLLFAAHGRKD</sequence>
<dbReference type="SUPFAM" id="SSF54695">
    <property type="entry name" value="POZ domain"/>
    <property type="match status" value="1"/>
</dbReference>
<dbReference type="InterPro" id="IPR011333">
    <property type="entry name" value="SKP1/BTB/POZ_sf"/>
</dbReference>
<keyword evidence="5" id="KW-1185">Reference proteome</keyword>
<dbReference type="EMBL" id="JACEFO010001229">
    <property type="protein sequence ID" value="KAF8745635.1"/>
    <property type="molecule type" value="Genomic_DNA"/>
</dbReference>
<evidence type="ECO:0000256" key="2">
    <source>
        <dbReference type="ARBA" id="ARBA00010846"/>
    </source>
</evidence>
<name>A0A835FCP0_9POAL</name>